<dbReference type="GO" id="GO:0016740">
    <property type="term" value="F:transferase activity"/>
    <property type="evidence" value="ECO:0007669"/>
    <property type="project" value="UniProtKB-KW"/>
</dbReference>
<name>A0ABV9QMI4_9FIRM</name>
<accession>A0ABV9QMI4</accession>
<evidence type="ECO:0000259" key="8">
    <source>
        <dbReference type="Pfam" id="PF02397"/>
    </source>
</evidence>
<comment type="similarity">
    <text evidence="2">Belongs to the bacterial sugar transferase family.</text>
</comment>
<keyword evidence="10" id="KW-1185">Reference proteome</keyword>
<dbReference type="Pfam" id="PF13727">
    <property type="entry name" value="CoA_binding_3"/>
    <property type="match status" value="1"/>
</dbReference>
<feature type="transmembrane region" description="Helical" evidence="7">
    <location>
        <begin position="111"/>
        <end position="129"/>
    </location>
</feature>
<evidence type="ECO:0000256" key="6">
    <source>
        <dbReference type="ARBA" id="ARBA00023136"/>
    </source>
</evidence>
<evidence type="ECO:0000313" key="9">
    <source>
        <dbReference type="EMBL" id="MFC4803901.1"/>
    </source>
</evidence>
<protein>
    <submittedName>
        <fullName evidence="9">Sugar transferase</fullName>
        <ecNumber evidence="9">2.7.8.-</ecNumber>
    </submittedName>
</protein>
<keyword evidence="4 7" id="KW-0812">Transmembrane</keyword>
<sequence length="468" mass="54106">MFVREENGIYYNSAYLAGDILALQGSLLLAFLLRRLFKDISGTESYFLFGISIIFTTFLVAFFSENYKGICKRGYYLEFIKSFQLVSLVCFLELVRLFIFRDMNTFSRGIVLFWYVTGLVSSYLIRCFLKKMCKERSERGKTNVLLLITDARHISHMNEYIENKAPKKYSKLMFGVLGRIDKGYKCCENCLLGENEILNYALSEVVDEVLITHIMRTEKVEALAQNLLSMGITVHFDVYKAEEGLNIIFPNKFGEVNVLTSCSSYVSERDLFLKRMMDITGAVVGLMIALPIFIIVAPIIYITSPGPIFFKQKRVGRNGRIFTLYKLRSMYMDAEERKKELMKHNQMDGLMFKMENDPRITPIGKFIRKTSIDELPQFWNVLIGDMSLVGTRPPTVDEYEKYEKHHKARLAMKPGITGMWQVSGRSDITDFEQVVALDREYIHDWNIGKDIRLILKTIKVVFLSKGAR</sequence>
<organism evidence="9 10">
    <name type="scientific">Filifactor villosus</name>
    <dbReference type="NCBI Taxonomy" id="29374"/>
    <lineage>
        <taxon>Bacteria</taxon>
        <taxon>Bacillati</taxon>
        <taxon>Bacillota</taxon>
        <taxon>Clostridia</taxon>
        <taxon>Peptostreptococcales</taxon>
        <taxon>Filifactoraceae</taxon>
        <taxon>Filifactor</taxon>
    </lineage>
</organism>
<gene>
    <name evidence="9" type="ORF">ACFO4R_02290</name>
</gene>
<dbReference type="PANTHER" id="PTHR30576">
    <property type="entry name" value="COLANIC BIOSYNTHESIS UDP-GLUCOSE LIPID CARRIER TRANSFERASE"/>
    <property type="match status" value="1"/>
</dbReference>
<dbReference type="InterPro" id="IPR003362">
    <property type="entry name" value="Bact_transf"/>
</dbReference>
<evidence type="ECO:0000313" key="10">
    <source>
        <dbReference type="Proteomes" id="UP001595916"/>
    </source>
</evidence>
<evidence type="ECO:0000256" key="5">
    <source>
        <dbReference type="ARBA" id="ARBA00022989"/>
    </source>
</evidence>
<evidence type="ECO:0000256" key="2">
    <source>
        <dbReference type="ARBA" id="ARBA00006464"/>
    </source>
</evidence>
<keyword evidence="3 9" id="KW-0808">Transferase</keyword>
<dbReference type="Proteomes" id="UP001595916">
    <property type="component" value="Unassembled WGS sequence"/>
</dbReference>
<dbReference type="Pfam" id="PF02397">
    <property type="entry name" value="Bac_transf"/>
    <property type="match status" value="1"/>
</dbReference>
<dbReference type="InterPro" id="IPR017475">
    <property type="entry name" value="EPS_sugar_tfrase"/>
</dbReference>
<feature type="transmembrane region" description="Helical" evidence="7">
    <location>
        <begin position="279"/>
        <end position="302"/>
    </location>
</feature>
<dbReference type="EC" id="2.7.8.-" evidence="9"/>
<feature type="transmembrane region" description="Helical" evidence="7">
    <location>
        <begin position="75"/>
        <end position="99"/>
    </location>
</feature>
<dbReference type="RefSeq" id="WP_379787371.1">
    <property type="nucleotide sequence ID" value="NZ_JBHSHL010000007.1"/>
</dbReference>
<evidence type="ECO:0000256" key="7">
    <source>
        <dbReference type="SAM" id="Phobius"/>
    </source>
</evidence>
<keyword evidence="6 7" id="KW-0472">Membrane</keyword>
<feature type="transmembrane region" description="Helical" evidence="7">
    <location>
        <begin position="12"/>
        <end position="33"/>
    </location>
</feature>
<comment type="subcellular location">
    <subcellularLocation>
        <location evidence="1">Membrane</location>
        <topology evidence="1">Multi-pass membrane protein</topology>
    </subcellularLocation>
</comment>
<evidence type="ECO:0000256" key="4">
    <source>
        <dbReference type="ARBA" id="ARBA00022692"/>
    </source>
</evidence>
<feature type="domain" description="Bacterial sugar transferase" evidence="8">
    <location>
        <begin position="274"/>
        <end position="462"/>
    </location>
</feature>
<dbReference type="EMBL" id="JBHSHL010000007">
    <property type="protein sequence ID" value="MFC4803901.1"/>
    <property type="molecule type" value="Genomic_DNA"/>
</dbReference>
<feature type="transmembrane region" description="Helical" evidence="7">
    <location>
        <begin position="45"/>
        <end position="63"/>
    </location>
</feature>
<comment type="caution">
    <text evidence="9">The sequence shown here is derived from an EMBL/GenBank/DDBJ whole genome shotgun (WGS) entry which is preliminary data.</text>
</comment>
<dbReference type="PANTHER" id="PTHR30576:SF10">
    <property type="entry name" value="SLL5057 PROTEIN"/>
    <property type="match status" value="1"/>
</dbReference>
<proteinExistence type="inferred from homology"/>
<keyword evidence="5 7" id="KW-1133">Transmembrane helix</keyword>
<evidence type="ECO:0000256" key="3">
    <source>
        <dbReference type="ARBA" id="ARBA00022679"/>
    </source>
</evidence>
<evidence type="ECO:0000256" key="1">
    <source>
        <dbReference type="ARBA" id="ARBA00004141"/>
    </source>
</evidence>
<dbReference type="NCBIfam" id="TIGR03025">
    <property type="entry name" value="EPS_sugtrans"/>
    <property type="match status" value="1"/>
</dbReference>
<reference evidence="10" key="1">
    <citation type="journal article" date="2019" name="Int. J. Syst. Evol. Microbiol.">
        <title>The Global Catalogue of Microorganisms (GCM) 10K type strain sequencing project: providing services to taxonomists for standard genome sequencing and annotation.</title>
        <authorList>
            <consortium name="The Broad Institute Genomics Platform"/>
            <consortium name="The Broad Institute Genome Sequencing Center for Infectious Disease"/>
            <person name="Wu L."/>
            <person name="Ma J."/>
        </authorList>
    </citation>
    <scope>NUCLEOTIDE SEQUENCE [LARGE SCALE GENOMIC DNA]</scope>
    <source>
        <strain evidence="10">CCUG 46385</strain>
    </source>
</reference>